<evidence type="ECO:0000259" key="1">
    <source>
        <dbReference type="Pfam" id="PF24670"/>
    </source>
</evidence>
<evidence type="ECO:0000313" key="3">
    <source>
        <dbReference type="Proteomes" id="UP000315295"/>
    </source>
</evidence>
<sequence>MRTRVSCLQSRGLSILNESSQLCSNLLELVKGKAGQLPEAKQELDGQFFVESEMKVQGINRGTESFARSLQTMSGLLHEKSSLSTPKLASKSARMLMHQHIQMIKRPRLVAAEYVLRHS</sequence>
<protein>
    <recommendedName>
        <fullName evidence="1">DUF7653 domain-containing protein</fullName>
    </recommendedName>
</protein>
<organism evidence="2 3">
    <name type="scientific">Malus baccata</name>
    <name type="common">Siberian crab apple</name>
    <name type="synonym">Pyrus baccata</name>
    <dbReference type="NCBI Taxonomy" id="106549"/>
    <lineage>
        <taxon>Eukaryota</taxon>
        <taxon>Viridiplantae</taxon>
        <taxon>Streptophyta</taxon>
        <taxon>Embryophyta</taxon>
        <taxon>Tracheophyta</taxon>
        <taxon>Spermatophyta</taxon>
        <taxon>Magnoliopsida</taxon>
        <taxon>eudicotyledons</taxon>
        <taxon>Gunneridae</taxon>
        <taxon>Pentapetalae</taxon>
        <taxon>rosids</taxon>
        <taxon>fabids</taxon>
        <taxon>Rosales</taxon>
        <taxon>Rosaceae</taxon>
        <taxon>Amygdaloideae</taxon>
        <taxon>Maleae</taxon>
        <taxon>Malus</taxon>
    </lineage>
</organism>
<name>A0A540N1I4_MALBA</name>
<dbReference type="AlphaFoldDB" id="A0A540N1I4"/>
<keyword evidence="3" id="KW-1185">Reference proteome</keyword>
<reference evidence="2 3" key="1">
    <citation type="journal article" date="2019" name="G3 (Bethesda)">
        <title>Sequencing of a Wild Apple (Malus baccata) Genome Unravels the Differences Between Cultivated and Wild Apple Species Regarding Disease Resistance and Cold Tolerance.</title>
        <authorList>
            <person name="Chen X."/>
        </authorList>
    </citation>
    <scope>NUCLEOTIDE SEQUENCE [LARGE SCALE GENOMIC DNA]</scope>
    <source>
        <strain evidence="3">cv. Shandingzi</strain>
        <tissue evidence="2">Leaves</tissue>
    </source>
</reference>
<feature type="domain" description="DUF7653" evidence="1">
    <location>
        <begin position="1"/>
        <end position="81"/>
    </location>
</feature>
<gene>
    <name evidence="2" type="ORF">C1H46_009515</name>
</gene>
<dbReference type="Pfam" id="PF24670">
    <property type="entry name" value="DUF7653"/>
    <property type="match status" value="1"/>
</dbReference>
<dbReference type="InterPro" id="IPR056070">
    <property type="entry name" value="DUF7653"/>
</dbReference>
<accession>A0A540N1I4</accession>
<comment type="caution">
    <text evidence="2">The sequence shown here is derived from an EMBL/GenBank/DDBJ whole genome shotgun (WGS) entry which is preliminary data.</text>
</comment>
<proteinExistence type="predicted"/>
<dbReference type="EMBL" id="VIEB01000132">
    <property type="protein sequence ID" value="TQE04912.1"/>
    <property type="molecule type" value="Genomic_DNA"/>
</dbReference>
<evidence type="ECO:0000313" key="2">
    <source>
        <dbReference type="EMBL" id="TQE04912.1"/>
    </source>
</evidence>
<dbReference type="Proteomes" id="UP000315295">
    <property type="component" value="Unassembled WGS sequence"/>
</dbReference>
<dbReference type="STRING" id="106549.A0A540N1I4"/>